<keyword evidence="4" id="KW-1185">Reference proteome</keyword>
<keyword evidence="2" id="KW-0812">Transmembrane</keyword>
<dbReference type="EMBL" id="KB744722">
    <property type="protein sequence ID" value="EOA94524.1"/>
    <property type="molecule type" value="Genomic_DNA"/>
</dbReference>
<keyword evidence="2" id="KW-1133">Transmembrane helix</keyword>
<evidence type="ECO:0000256" key="1">
    <source>
        <dbReference type="SAM" id="MobiDB-lite"/>
    </source>
</evidence>
<evidence type="ECO:0000313" key="3">
    <source>
        <dbReference type="EMBL" id="EOA94524.1"/>
    </source>
</evidence>
<evidence type="ECO:0000313" key="4">
    <source>
        <dbReference type="Proteomes" id="UP000296049"/>
    </source>
</evidence>
<keyword evidence="2" id="KW-0472">Membrane</keyword>
<proteinExistence type="predicted"/>
<evidence type="ECO:0000256" key="2">
    <source>
        <dbReference type="SAM" id="Phobius"/>
    </source>
</evidence>
<accession>R0KZB2</accession>
<organism evidence="3 4">
    <name type="scientific">Anas platyrhynchos</name>
    <name type="common">Mallard</name>
    <name type="synonym">Anas boschas</name>
    <dbReference type="NCBI Taxonomy" id="8839"/>
    <lineage>
        <taxon>Eukaryota</taxon>
        <taxon>Metazoa</taxon>
        <taxon>Chordata</taxon>
        <taxon>Craniata</taxon>
        <taxon>Vertebrata</taxon>
        <taxon>Euteleostomi</taxon>
        <taxon>Archelosauria</taxon>
        <taxon>Archosauria</taxon>
        <taxon>Dinosauria</taxon>
        <taxon>Saurischia</taxon>
        <taxon>Theropoda</taxon>
        <taxon>Coelurosauria</taxon>
        <taxon>Aves</taxon>
        <taxon>Neognathae</taxon>
        <taxon>Galloanserae</taxon>
        <taxon>Anseriformes</taxon>
        <taxon>Anatidae</taxon>
        <taxon>Anatinae</taxon>
        <taxon>Anas</taxon>
    </lineage>
</organism>
<feature type="region of interest" description="Disordered" evidence="1">
    <location>
        <begin position="40"/>
        <end position="64"/>
    </location>
</feature>
<reference evidence="4" key="1">
    <citation type="journal article" date="2013" name="Nat. Genet.">
        <title>The duck genome and transcriptome provide insight into an avian influenza virus reservoir species.</title>
        <authorList>
            <person name="Huang Y."/>
            <person name="Li Y."/>
            <person name="Burt D.W."/>
            <person name="Chen H."/>
            <person name="Zhang Y."/>
            <person name="Qian W."/>
            <person name="Kim H."/>
            <person name="Gan S."/>
            <person name="Zhao Y."/>
            <person name="Li J."/>
            <person name="Yi K."/>
            <person name="Feng H."/>
            <person name="Zhu P."/>
            <person name="Li B."/>
            <person name="Liu Q."/>
            <person name="Fairley S."/>
            <person name="Magor K.E."/>
            <person name="Du Z."/>
            <person name="Hu X."/>
            <person name="Goodman L."/>
            <person name="Tafer H."/>
            <person name="Vignal A."/>
            <person name="Lee T."/>
            <person name="Kim K.W."/>
            <person name="Sheng Z."/>
            <person name="An Y."/>
            <person name="Searle S."/>
            <person name="Herrero J."/>
            <person name="Groenen M.A."/>
            <person name="Crooijmans R.P."/>
            <person name="Faraut T."/>
            <person name="Cai Q."/>
            <person name="Webster R.G."/>
            <person name="Aldridge J.R."/>
            <person name="Warren W.C."/>
            <person name="Bartschat S."/>
            <person name="Kehr S."/>
            <person name="Marz M."/>
            <person name="Stadler P.F."/>
            <person name="Smith J."/>
            <person name="Kraus R.H."/>
            <person name="Zhao Y."/>
            <person name="Ren L."/>
            <person name="Fei J."/>
            <person name="Morisson M."/>
            <person name="Kaiser P."/>
            <person name="Griffin D.K."/>
            <person name="Rao M."/>
            <person name="Pitel F."/>
            <person name="Wang J."/>
            <person name="Li N."/>
        </authorList>
    </citation>
    <scope>NUCLEOTIDE SEQUENCE [LARGE SCALE GENOMIC DNA]</scope>
</reference>
<protein>
    <submittedName>
        <fullName evidence="3">Uncharacterized protein</fullName>
    </submittedName>
</protein>
<gene>
    <name evidence="3" type="ORF">Anapl_08652</name>
</gene>
<dbReference type="AlphaFoldDB" id="R0KZB2"/>
<dbReference type="Proteomes" id="UP000296049">
    <property type="component" value="Unassembled WGS sequence"/>
</dbReference>
<sequence>MVVINQGQHHTAIAVLVLVLVYWYIQVRLQLNQKPLHRALRAPPDLKGPDQRPQQGLRPQWGQPQLPQPGLAMGPAELGPVTAPLAGLALARPQPHPVLFDSQEPGFVYGNPAASRLYLKLSRYNARAMKSVCIASDIWLTGTWRNGIQSECCSYRSIIFIKRLKHMKYLLVRQYQEYPSSIVLHQPNPSTCWLIKCDLNQLDLSSALNAQNPFELTSSRSGTQRN</sequence>
<feature type="transmembrane region" description="Helical" evidence="2">
    <location>
        <begin position="12"/>
        <end position="31"/>
    </location>
</feature>
<feature type="compositionally biased region" description="Low complexity" evidence="1">
    <location>
        <begin position="51"/>
        <end position="64"/>
    </location>
</feature>
<name>R0KZB2_ANAPL</name>